<evidence type="ECO:0000313" key="1">
    <source>
        <dbReference type="EMBL" id="CUA99565.1"/>
    </source>
</evidence>
<protein>
    <submittedName>
        <fullName evidence="1">Uncharacterized protein</fullName>
    </submittedName>
</protein>
<name>A0A0K6I8W7_9HYPH</name>
<proteinExistence type="predicted"/>
<evidence type="ECO:0000313" key="2">
    <source>
        <dbReference type="Proteomes" id="UP000183900"/>
    </source>
</evidence>
<organism evidence="1 2">
    <name type="scientific">Pannonibacter indicus</name>
    <dbReference type="NCBI Taxonomy" id="466044"/>
    <lineage>
        <taxon>Bacteria</taxon>
        <taxon>Pseudomonadati</taxon>
        <taxon>Pseudomonadota</taxon>
        <taxon>Alphaproteobacteria</taxon>
        <taxon>Hyphomicrobiales</taxon>
        <taxon>Stappiaceae</taxon>
        <taxon>Pannonibacter</taxon>
    </lineage>
</organism>
<accession>A0A0K6I8W7</accession>
<reference evidence="2" key="1">
    <citation type="submission" date="2015-08" db="EMBL/GenBank/DDBJ databases">
        <authorList>
            <person name="Varghese N."/>
        </authorList>
    </citation>
    <scope>NUCLEOTIDE SEQUENCE [LARGE SCALE GENOMIC DNA]</scope>
    <source>
        <strain evidence="2">DSM 23407</strain>
    </source>
</reference>
<dbReference type="EMBL" id="CYHE01000013">
    <property type="protein sequence ID" value="CUA99565.1"/>
    <property type="molecule type" value="Genomic_DNA"/>
</dbReference>
<sequence length="55" mass="5775">MPRICPAPPGSACLWHVHSQNSCTQFDAQADSLPVCPGFAAVTRPALKSLSPIKA</sequence>
<dbReference type="AlphaFoldDB" id="A0A0K6I8W7"/>
<gene>
    <name evidence="1" type="ORF">Ga0061067_11378</name>
</gene>
<dbReference type="Proteomes" id="UP000183900">
    <property type="component" value="Unassembled WGS sequence"/>
</dbReference>
<keyword evidence="2" id="KW-1185">Reference proteome</keyword>